<dbReference type="Pfam" id="PF12850">
    <property type="entry name" value="Metallophos_2"/>
    <property type="match status" value="1"/>
</dbReference>
<dbReference type="Gene3D" id="3.60.21.10">
    <property type="match status" value="1"/>
</dbReference>
<evidence type="ECO:0000256" key="1">
    <source>
        <dbReference type="ARBA" id="ARBA00008950"/>
    </source>
</evidence>
<dbReference type="PANTHER" id="PTHR42850">
    <property type="entry name" value="METALLOPHOSPHOESTERASE"/>
    <property type="match status" value="1"/>
</dbReference>
<feature type="domain" description="Calcineurin-like phosphoesterase" evidence="2">
    <location>
        <begin position="6"/>
        <end position="205"/>
    </location>
</feature>
<evidence type="ECO:0000313" key="4">
    <source>
        <dbReference type="Proteomes" id="UP001597506"/>
    </source>
</evidence>
<protein>
    <submittedName>
        <fullName evidence="3">Metallophosphoesterase family protein</fullName>
    </submittedName>
</protein>
<accession>A0ABW5RW66</accession>
<dbReference type="InterPro" id="IPR050126">
    <property type="entry name" value="Ap4A_hydrolase"/>
</dbReference>
<comment type="similarity">
    <text evidence="1">Belongs to the metallophosphoesterase superfamily. YfcE family.</text>
</comment>
<reference evidence="4" key="1">
    <citation type="journal article" date="2019" name="Int. J. Syst. Evol. Microbiol.">
        <title>The Global Catalogue of Microorganisms (GCM) 10K type strain sequencing project: providing services to taxonomists for standard genome sequencing and annotation.</title>
        <authorList>
            <consortium name="The Broad Institute Genomics Platform"/>
            <consortium name="The Broad Institute Genome Sequencing Center for Infectious Disease"/>
            <person name="Wu L."/>
            <person name="Ma J."/>
        </authorList>
    </citation>
    <scope>NUCLEOTIDE SEQUENCE [LARGE SCALE GENOMIC DNA]</scope>
    <source>
        <strain evidence="4">KCTC 3913</strain>
    </source>
</reference>
<evidence type="ECO:0000259" key="2">
    <source>
        <dbReference type="Pfam" id="PF12850"/>
    </source>
</evidence>
<dbReference type="PIRSF" id="PIRSF000883">
    <property type="entry name" value="Pesterase_MJ0912"/>
    <property type="match status" value="1"/>
</dbReference>
<gene>
    <name evidence="3" type="ORF">ACFSUL_18315</name>
</gene>
<dbReference type="InterPro" id="IPR024654">
    <property type="entry name" value="Calcineurin-like_PHP_lpxH"/>
</dbReference>
<dbReference type="PANTHER" id="PTHR42850:SF2">
    <property type="entry name" value="BLL5683 PROTEIN"/>
    <property type="match status" value="1"/>
</dbReference>
<dbReference type="RefSeq" id="WP_377937332.1">
    <property type="nucleotide sequence ID" value="NZ_JBHUMF010000031.1"/>
</dbReference>
<comment type="caution">
    <text evidence="3">The sequence shown here is derived from an EMBL/GenBank/DDBJ whole genome shotgun (WGS) entry which is preliminary data.</text>
</comment>
<dbReference type="SUPFAM" id="SSF56300">
    <property type="entry name" value="Metallo-dependent phosphatases"/>
    <property type="match status" value="1"/>
</dbReference>
<sequence>MENLNRIAYLTDIHGNAKALKEVLKDIQKEGIQHIVCGGDLIGIGYQSSEVINHILDWSGSFLSVTGNHDEAILALKKGGPHPKSHAHAREHHQWLADRLTEKDVNYLASLPRQHSFLLGNKKGLVTHYAFKKGMESHPIDLDPFERIQEPSLKNMKRLFSSKKENIILFGHHHPSHEFNGQKLYLNPGALGCQHVNKAYYYIIEEKDNNVCYQRKEIEYDWSSFLNGFERLKVPERKTLLKIFYGVE</sequence>
<keyword evidence="4" id="KW-1185">Reference proteome</keyword>
<dbReference type="Proteomes" id="UP001597506">
    <property type="component" value="Unassembled WGS sequence"/>
</dbReference>
<dbReference type="InterPro" id="IPR029052">
    <property type="entry name" value="Metallo-depent_PP-like"/>
</dbReference>
<proteinExistence type="inferred from homology"/>
<dbReference type="EMBL" id="JBHUMF010000031">
    <property type="protein sequence ID" value="MFD2682697.1"/>
    <property type="molecule type" value="Genomic_DNA"/>
</dbReference>
<dbReference type="CDD" id="cd00838">
    <property type="entry name" value="MPP_superfamily"/>
    <property type="match status" value="1"/>
</dbReference>
<evidence type="ECO:0000313" key="3">
    <source>
        <dbReference type="EMBL" id="MFD2682697.1"/>
    </source>
</evidence>
<dbReference type="InterPro" id="IPR011152">
    <property type="entry name" value="Pesterase_MJ0912"/>
</dbReference>
<name>A0ABW5RW66_9BACI</name>
<organism evidence="3 4">
    <name type="scientific">Bacillus seohaeanensis</name>
    <dbReference type="NCBI Taxonomy" id="284580"/>
    <lineage>
        <taxon>Bacteria</taxon>
        <taxon>Bacillati</taxon>
        <taxon>Bacillota</taxon>
        <taxon>Bacilli</taxon>
        <taxon>Bacillales</taxon>
        <taxon>Bacillaceae</taxon>
        <taxon>Bacillus</taxon>
    </lineage>
</organism>